<protein>
    <submittedName>
        <fullName evidence="1">Uncharacterized protein</fullName>
    </submittedName>
</protein>
<name>A0A6C0CDB2_9ZZZZ</name>
<dbReference type="EMBL" id="MN739395">
    <property type="protein sequence ID" value="QHT02461.1"/>
    <property type="molecule type" value="Genomic_DNA"/>
</dbReference>
<proteinExistence type="predicted"/>
<sequence>MVIYIVRIFLESSKNPLEAEDINVFSELEEAKKYVIELCEKNKLNVKNNDNSQTNFCNNRYYMYEDFLSEQFIWIEKHNI</sequence>
<evidence type="ECO:0000313" key="1">
    <source>
        <dbReference type="EMBL" id="QHT02461.1"/>
    </source>
</evidence>
<organism evidence="1">
    <name type="scientific">viral metagenome</name>
    <dbReference type="NCBI Taxonomy" id="1070528"/>
    <lineage>
        <taxon>unclassified sequences</taxon>
        <taxon>metagenomes</taxon>
        <taxon>organismal metagenomes</taxon>
    </lineage>
</organism>
<dbReference type="AlphaFoldDB" id="A0A6C0CDB2"/>
<reference evidence="1" key="1">
    <citation type="journal article" date="2020" name="Nature">
        <title>Giant virus diversity and host interactions through global metagenomics.</title>
        <authorList>
            <person name="Schulz F."/>
            <person name="Roux S."/>
            <person name="Paez-Espino D."/>
            <person name="Jungbluth S."/>
            <person name="Walsh D.A."/>
            <person name="Denef V.J."/>
            <person name="McMahon K.D."/>
            <person name="Konstantinidis K.T."/>
            <person name="Eloe-Fadrosh E.A."/>
            <person name="Kyrpides N.C."/>
            <person name="Woyke T."/>
        </authorList>
    </citation>
    <scope>NUCLEOTIDE SEQUENCE</scope>
    <source>
        <strain evidence="1">GVMAG-M-3300020595-32</strain>
    </source>
</reference>
<accession>A0A6C0CDB2</accession>